<keyword evidence="3 5" id="KW-1133">Transmembrane helix</keyword>
<reference evidence="8" key="1">
    <citation type="submission" date="2022-01" db="EMBL/GenBank/DDBJ databases">
        <title>Genome Sequence Resource for Two Populations of Ditylenchus destructor, the Migratory Endoparasitic Phytonematode.</title>
        <authorList>
            <person name="Zhang H."/>
            <person name="Lin R."/>
            <person name="Xie B."/>
        </authorList>
    </citation>
    <scope>NUCLEOTIDE SEQUENCE</scope>
    <source>
        <strain evidence="8">BazhouSP</strain>
    </source>
</reference>
<dbReference type="InterPro" id="IPR038050">
    <property type="entry name" value="Neuro_actylchol_rec"/>
</dbReference>
<keyword evidence="9" id="KW-1185">Reference proteome</keyword>
<evidence type="ECO:0000256" key="2">
    <source>
        <dbReference type="ARBA" id="ARBA00022692"/>
    </source>
</evidence>
<comment type="subcellular location">
    <subcellularLocation>
        <location evidence="1">Membrane</location>
        <topology evidence="1">Multi-pass membrane protein</topology>
    </subcellularLocation>
</comment>
<organism evidence="8 9">
    <name type="scientific">Ditylenchus destructor</name>
    <dbReference type="NCBI Taxonomy" id="166010"/>
    <lineage>
        <taxon>Eukaryota</taxon>
        <taxon>Metazoa</taxon>
        <taxon>Ecdysozoa</taxon>
        <taxon>Nematoda</taxon>
        <taxon>Chromadorea</taxon>
        <taxon>Rhabditida</taxon>
        <taxon>Tylenchina</taxon>
        <taxon>Tylenchomorpha</taxon>
        <taxon>Sphaerularioidea</taxon>
        <taxon>Anguinidae</taxon>
        <taxon>Anguininae</taxon>
        <taxon>Ditylenchus</taxon>
    </lineage>
</organism>
<comment type="caution">
    <text evidence="8">The sequence shown here is derived from an EMBL/GenBank/DDBJ whole genome shotgun (WGS) entry which is preliminary data.</text>
</comment>
<evidence type="ECO:0000313" key="9">
    <source>
        <dbReference type="Proteomes" id="UP001201812"/>
    </source>
</evidence>
<dbReference type="SUPFAM" id="SSF63712">
    <property type="entry name" value="Nicotinic receptor ligand binding domain-like"/>
    <property type="match status" value="1"/>
</dbReference>
<dbReference type="PRINTS" id="PR00252">
    <property type="entry name" value="NRIONCHANNEL"/>
</dbReference>
<dbReference type="InterPro" id="IPR018000">
    <property type="entry name" value="Neurotransmitter_ion_chnl_CS"/>
</dbReference>
<keyword evidence="5" id="KW-0813">Transport</keyword>
<keyword evidence="4 5" id="KW-0472">Membrane</keyword>
<evidence type="ECO:0000259" key="7">
    <source>
        <dbReference type="Pfam" id="PF02932"/>
    </source>
</evidence>
<dbReference type="GO" id="GO:0016020">
    <property type="term" value="C:membrane"/>
    <property type="evidence" value="ECO:0007669"/>
    <property type="project" value="UniProtKB-SubCell"/>
</dbReference>
<evidence type="ECO:0000259" key="6">
    <source>
        <dbReference type="Pfam" id="PF02931"/>
    </source>
</evidence>
<dbReference type="GO" id="GO:0004888">
    <property type="term" value="F:transmembrane signaling receptor activity"/>
    <property type="evidence" value="ECO:0007669"/>
    <property type="project" value="InterPro"/>
</dbReference>
<dbReference type="AlphaFoldDB" id="A0AAD4NMG9"/>
<feature type="domain" description="Neurotransmitter-gated ion-channel transmembrane" evidence="7">
    <location>
        <begin position="182"/>
        <end position="382"/>
    </location>
</feature>
<dbReference type="PANTHER" id="PTHR18945">
    <property type="entry name" value="NEUROTRANSMITTER GATED ION CHANNEL"/>
    <property type="match status" value="1"/>
</dbReference>
<evidence type="ECO:0000256" key="4">
    <source>
        <dbReference type="ARBA" id="ARBA00023136"/>
    </source>
</evidence>
<name>A0AAD4NMG9_9BILA</name>
<feature type="transmembrane region" description="Helical" evidence="5">
    <location>
        <begin position="181"/>
        <end position="203"/>
    </location>
</feature>
<dbReference type="Gene3D" id="1.20.58.390">
    <property type="entry name" value="Neurotransmitter-gated ion-channel transmembrane domain"/>
    <property type="match status" value="1"/>
</dbReference>
<dbReference type="InterPro" id="IPR036734">
    <property type="entry name" value="Neur_chan_lig-bd_sf"/>
</dbReference>
<dbReference type="SUPFAM" id="SSF90112">
    <property type="entry name" value="Neurotransmitter-gated ion-channel transmembrane pore"/>
    <property type="match status" value="1"/>
</dbReference>
<dbReference type="InterPro" id="IPR036719">
    <property type="entry name" value="Neuro-gated_channel_TM_sf"/>
</dbReference>
<dbReference type="Gene3D" id="2.70.170.10">
    <property type="entry name" value="Neurotransmitter-gated ion-channel ligand-binding domain"/>
    <property type="match status" value="1"/>
</dbReference>
<evidence type="ECO:0000256" key="1">
    <source>
        <dbReference type="ARBA" id="ARBA00004141"/>
    </source>
</evidence>
<evidence type="ECO:0000256" key="3">
    <source>
        <dbReference type="ARBA" id="ARBA00022989"/>
    </source>
</evidence>
<dbReference type="GO" id="GO:0005230">
    <property type="term" value="F:extracellular ligand-gated monoatomic ion channel activity"/>
    <property type="evidence" value="ECO:0007669"/>
    <property type="project" value="InterPro"/>
</dbReference>
<comment type="similarity">
    <text evidence="5">Belongs to the ligand-gated ion channel (TC 1.A.9) family.</text>
</comment>
<dbReference type="InterPro" id="IPR006029">
    <property type="entry name" value="Neurotrans-gated_channel_TM"/>
</dbReference>
<comment type="caution">
    <text evidence="5">Lacks conserved residue(s) required for the propagation of feature annotation.</text>
</comment>
<feature type="transmembrane region" description="Helical" evidence="5">
    <location>
        <begin position="114"/>
        <end position="136"/>
    </location>
</feature>
<evidence type="ECO:0000313" key="8">
    <source>
        <dbReference type="EMBL" id="KAI1729550.1"/>
    </source>
</evidence>
<gene>
    <name evidence="8" type="ORF">DdX_01797</name>
</gene>
<dbReference type="FunFam" id="2.70.170.10:FF:000166">
    <property type="entry name" value="Protein CBR-DEG-3"/>
    <property type="match status" value="1"/>
</dbReference>
<feature type="transmembrane region" description="Helical" evidence="5">
    <location>
        <begin position="360"/>
        <end position="387"/>
    </location>
</feature>
<feature type="domain" description="Neurotransmitter-gated ion-channel ligand-binding" evidence="6">
    <location>
        <begin position="17"/>
        <end position="113"/>
    </location>
</feature>
<keyword evidence="5" id="KW-0406">Ion transport</keyword>
<evidence type="ECO:0000256" key="5">
    <source>
        <dbReference type="RuleBase" id="RU000687"/>
    </source>
</evidence>
<keyword evidence="2 5" id="KW-0812">Transmembrane</keyword>
<proteinExistence type="inferred from homology"/>
<keyword evidence="5" id="KW-0407">Ion channel</keyword>
<dbReference type="PROSITE" id="PS00236">
    <property type="entry name" value="NEUROTR_ION_CHANNEL"/>
    <property type="match status" value="1"/>
</dbReference>
<dbReference type="Pfam" id="PF02931">
    <property type="entry name" value="Neur_chan_LBD"/>
    <property type="match status" value="1"/>
</dbReference>
<protein>
    <submittedName>
        <fullName evidence="8">Neurotransmitter-gated ion-channel ligand binding domain-containing protein</fullName>
    </submittedName>
</protein>
<dbReference type="InterPro" id="IPR006202">
    <property type="entry name" value="Neur_chan_lig-bd"/>
</dbReference>
<dbReference type="Pfam" id="PF02932">
    <property type="entry name" value="Neur_chan_memb"/>
    <property type="match status" value="1"/>
</dbReference>
<accession>A0AAD4NMG9</accession>
<dbReference type="EMBL" id="JAKKPZ010000001">
    <property type="protein sequence ID" value="KAI1729550.1"/>
    <property type="molecule type" value="Genomic_DNA"/>
</dbReference>
<dbReference type="InterPro" id="IPR006201">
    <property type="entry name" value="Neur_channel"/>
</dbReference>
<dbReference type="Proteomes" id="UP001201812">
    <property type="component" value="Unassembled WGS sequence"/>
</dbReference>
<sequence length="401" mass="46523">MNAIVTTGYWNNDSRGAAVQLMFPAIYKLSCKMNVRFFPYDQQNCSFIISSWTHDKSTIDYWPKVKHVNLKNFAQNEEWEVITFEFVRVEQMYKCCAEPWVMLYAQLVIRRKPLYYIINLVIPTSIITIVAVTGFFTPSSTSSERDEKLYLGINTVNLIFKCDVEKLFSAVDNVNHDVNGWYYMGIIFVIVIGTLMATIVLFVHSRKTYCRPLPAILRNIAMNKIVWIIILEPPATLLELWTEYGLISETRVDADKLDPILLEKMGANKEPANPMIFLSSISSRVSAASAYRYERRLASVTKQYAQQVRERERKDRKRRETLQDAVEFLTQGSMQPAGHNNSRVVKKQKMMRRSALEWEYLASIIDRCLLSIFSLITIAFFVLLVFFDSLFQIEHQFLGDL</sequence>